<dbReference type="PANTHER" id="PTHR30146">
    <property type="entry name" value="LACI-RELATED TRANSCRIPTIONAL REPRESSOR"/>
    <property type="match status" value="1"/>
</dbReference>
<keyword evidence="3" id="KW-0238">DNA-binding</keyword>
<dbReference type="AlphaFoldDB" id="A0A0A2VIF2"/>
<protein>
    <submittedName>
        <fullName evidence="7">HTH-type transcriptional regulator degA</fullName>
    </submittedName>
</protein>
<dbReference type="HOGENOM" id="CLU_478152_0_0_1"/>
<dbReference type="SUPFAM" id="SSF56655">
    <property type="entry name" value="Carbohydrate phosphatase"/>
    <property type="match status" value="1"/>
</dbReference>
<feature type="domain" description="HTH lacI-type" evidence="6">
    <location>
        <begin position="6"/>
        <end position="60"/>
    </location>
</feature>
<dbReference type="GO" id="GO:0000976">
    <property type="term" value="F:transcription cis-regulatory region binding"/>
    <property type="evidence" value="ECO:0007669"/>
    <property type="project" value="TreeGrafter"/>
</dbReference>
<dbReference type="GO" id="GO:0046872">
    <property type="term" value="F:metal ion binding"/>
    <property type="evidence" value="ECO:0007669"/>
    <property type="project" value="UniProtKB-KW"/>
</dbReference>
<dbReference type="InterPro" id="IPR000760">
    <property type="entry name" value="Inositol_monophosphatase-like"/>
</dbReference>
<comment type="cofactor">
    <cofactor evidence="5">
        <name>Mg(2+)</name>
        <dbReference type="ChEBI" id="CHEBI:18420"/>
    </cofactor>
</comment>
<dbReference type="Pfam" id="PF00459">
    <property type="entry name" value="Inositol_P"/>
    <property type="match status" value="1"/>
</dbReference>
<dbReference type="InterPro" id="IPR010982">
    <property type="entry name" value="Lambda_DNA-bd_dom_sf"/>
</dbReference>
<dbReference type="SUPFAM" id="SSF47413">
    <property type="entry name" value="lambda repressor-like DNA-binding domains"/>
    <property type="match status" value="1"/>
</dbReference>
<evidence type="ECO:0000313" key="8">
    <source>
        <dbReference type="Proteomes" id="UP000030106"/>
    </source>
</evidence>
<comment type="similarity">
    <text evidence="1">Belongs to the inositol monophosphatase superfamily.</text>
</comment>
<dbReference type="GO" id="GO:0003700">
    <property type="term" value="F:DNA-binding transcription factor activity"/>
    <property type="evidence" value="ECO:0007669"/>
    <property type="project" value="TreeGrafter"/>
</dbReference>
<keyword evidence="5" id="KW-0479">Metal-binding</keyword>
<feature type="binding site" evidence="5">
    <location>
        <position position="398"/>
    </location>
    <ligand>
        <name>Mg(2+)</name>
        <dbReference type="ChEBI" id="CHEBI:18420"/>
        <label>1</label>
        <note>catalytic</note>
    </ligand>
</feature>
<keyword evidence="4" id="KW-0804">Transcription</keyword>
<feature type="binding site" evidence="5">
    <location>
        <position position="523"/>
    </location>
    <ligand>
        <name>Mg(2+)</name>
        <dbReference type="ChEBI" id="CHEBI:18420"/>
        <label>1</label>
        <note>catalytic</note>
    </ligand>
</feature>
<dbReference type="CDD" id="cd01392">
    <property type="entry name" value="HTH_LacI"/>
    <property type="match status" value="1"/>
</dbReference>
<reference evidence="7 8" key="1">
    <citation type="submission" date="2012-10" db="EMBL/GenBank/DDBJ databases">
        <title>Genome sequencing and analysis of entomopathogenic fungi Beauveria bassiana D1-5.</title>
        <authorList>
            <person name="Li Q."/>
            <person name="Wang L."/>
            <person name="Zhang Z."/>
            <person name="Wang Q."/>
            <person name="Ren J."/>
            <person name="Wang M."/>
            <person name="Xu W."/>
            <person name="Wang J."/>
            <person name="Lu Y."/>
            <person name="Du Q."/>
            <person name="Sun Z."/>
        </authorList>
    </citation>
    <scope>NUCLEOTIDE SEQUENCE [LARGE SCALE GENOMIC DNA]</scope>
    <source>
        <strain evidence="7 8">D1-5</strain>
    </source>
</reference>
<dbReference type="Pfam" id="PF00356">
    <property type="entry name" value="LacI"/>
    <property type="match status" value="1"/>
</dbReference>
<evidence type="ECO:0000259" key="6">
    <source>
        <dbReference type="PROSITE" id="PS50932"/>
    </source>
</evidence>
<dbReference type="SMART" id="SM00354">
    <property type="entry name" value="HTH_LACI"/>
    <property type="match status" value="1"/>
</dbReference>
<organism evidence="7 8">
    <name type="scientific">Beauveria bassiana D1-5</name>
    <dbReference type="NCBI Taxonomy" id="1245745"/>
    <lineage>
        <taxon>Eukaryota</taxon>
        <taxon>Fungi</taxon>
        <taxon>Dikarya</taxon>
        <taxon>Ascomycota</taxon>
        <taxon>Pezizomycotina</taxon>
        <taxon>Sordariomycetes</taxon>
        <taxon>Hypocreomycetidae</taxon>
        <taxon>Hypocreales</taxon>
        <taxon>Cordycipitaceae</taxon>
        <taxon>Beauveria</taxon>
    </lineage>
</organism>
<dbReference type="PROSITE" id="PS50932">
    <property type="entry name" value="HTH_LACI_2"/>
    <property type="match status" value="1"/>
</dbReference>
<evidence type="ECO:0000313" key="7">
    <source>
        <dbReference type="EMBL" id="KGQ06097.1"/>
    </source>
</evidence>
<dbReference type="InterPro" id="IPR046335">
    <property type="entry name" value="LacI/GalR-like_sensor"/>
</dbReference>
<dbReference type="Pfam" id="PF13377">
    <property type="entry name" value="Peripla_BP_3"/>
    <property type="match status" value="1"/>
</dbReference>
<dbReference type="InterPro" id="IPR000843">
    <property type="entry name" value="HTH_LacI"/>
</dbReference>
<keyword evidence="2" id="KW-0805">Transcription regulation</keyword>
<dbReference type="Gene3D" id="3.30.540.10">
    <property type="entry name" value="Fructose-1,6-Bisphosphatase, subunit A, domain 1"/>
    <property type="match status" value="1"/>
</dbReference>
<keyword evidence="5" id="KW-0460">Magnesium</keyword>
<accession>A0A0A2VIF2</accession>
<feature type="binding site" evidence="5">
    <location>
        <position position="401"/>
    </location>
    <ligand>
        <name>Mg(2+)</name>
        <dbReference type="ChEBI" id="CHEBI:18420"/>
        <label>1</label>
        <note>catalytic</note>
    </ligand>
</feature>
<dbReference type="Gene3D" id="3.40.190.80">
    <property type="match status" value="1"/>
</dbReference>
<proteinExistence type="inferred from homology"/>
<evidence type="ECO:0000256" key="5">
    <source>
        <dbReference type="PIRSR" id="PIRSR600760-2"/>
    </source>
</evidence>
<dbReference type="SUPFAM" id="SSF53822">
    <property type="entry name" value="Periplasmic binding protein-like I"/>
    <property type="match status" value="1"/>
</dbReference>
<evidence type="ECO:0000256" key="2">
    <source>
        <dbReference type="ARBA" id="ARBA00023015"/>
    </source>
</evidence>
<dbReference type="PANTHER" id="PTHR30146:SF109">
    <property type="entry name" value="HTH-TYPE TRANSCRIPTIONAL REGULATOR GALS"/>
    <property type="match status" value="1"/>
</dbReference>
<dbReference type="STRING" id="1245745.A0A0A2VIF2"/>
<name>A0A0A2VIF2_BEABA</name>
<feature type="binding site" evidence="5">
    <location>
        <position position="383"/>
    </location>
    <ligand>
        <name>Mg(2+)</name>
        <dbReference type="ChEBI" id="CHEBI:18420"/>
        <label>1</label>
        <note>catalytic</note>
    </ligand>
</feature>
<evidence type="ECO:0000256" key="4">
    <source>
        <dbReference type="ARBA" id="ARBA00023163"/>
    </source>
</evidence>
<dbReference type="Gene3D" id="1.10.260.40">
    <property type="entry name" value="lambda repressor-like DNA-binding domains"/>
    <property type="match status" value="1"/>
</dbReference>
<dbReference type="EMBL" id="ANFO01000871">
    <property type="protein sequence ID" value="KGQ06097.1"/>
    <property type="molecule type" value="Genomic_DNA"/>
</dbReference>
<dbReference type="InterPro" id="IPR028082">
    <property type="entry name" value="Peripla_BP_I"/>
</dbReference>
<sequence length="570" mass="61902">MHKQSVTAEDVARRAGVSRAVVSRALSNNGSISPATRERVLQVAEELGYQVNFLAQGLNRRRSHLIGVIVSRINDPFRSSLLDGLLSEIQRNGFQALVTEIRSEQELAETLRHFTQFRVSGVIVTSGKPPEALVNECVQQHIPVVGINRQPDIPGVDYVCSDNVAGAVLAAEQLVNSGCKHFGWLNNHASTWAGRMRGEAFRQALSDRGVEVDTNLVSLLCAAEGYEGGCQAAAAVAQLPDGIFCANAQLACGFLDGMRQRGKHAPQDFQLIGFDNTPQTAQYSYRLTTLHQDVAEISRLALGHLLERARTPAQPSRTSWVKHQALCTLIREAGARAQALRDAGLSVEKKGRQDFVSQADILVEQEIKSWLTLHCPQDGFLGEESGLVEGEQGVWVLDPVDGTTNFILGMDYWCISLAYVSQNVIQLGIIYAPDRDEFFFARHGAGAFLNGKPLKLHDPSPESVVIGLGRSSRAPVPLYARTIEDVLNDGMEYRRFGAGALMLAHVAAGQVHAYYEEHMNSWDALAGLLLITEAGGSSNAFLANGGLLKGNLVLAGCTSVQERLMALLEA</sequence>
<dbReference type="Proteomes" id="UP000030106">
    <property type="component" value="Unassembled WGS sequence"/>
</dbReference>
<dbReference type="CDD" id="cd06278">
    <property type="entry name" value="PBP1_LacI-like"/>
    <property type="match status" value="1"/>
</dbReference>
<gene>
    <name evidence="7" type="ORF">BBAD15_g8579</name>
</gene>
<evidence type="ECO:0000256" key="1">
    <source>
        <dbReference type="ARBA" id="ARBA00009759"/>
    </source>
</evidence>
<dbReference type="PRINTS" id="PR00377">
    <property type="entry name" value="IMPHPHTASES"/>
</dbReference>
<evidence type="ECO:0000256" key="3">
    <source>
        <dbReference type="ARBA" id="ARBA00023125"/>
    </source>
</evidence>
<comment type="caution">
    <text evidence="7">The sequence shown here is derived from an EMBL/GenBank/DDBJ whole genome shotgun (WGS) entry which is preliminary data.</text>
</comment>
<dbReference type="Gene3D" id="3.40.50.2300">
    <property type="match status" value="2"/>
</dbReference>